<gene>
    <name evidence="2" type="primary">pol_2444</name>
    <name evidence="2" type="ORF">CK203_040364</name>
</gene>
<protein>
    <submittedName>
        <fullName evidence="2">Pro-Pol polyprotein</fullName>
    </submittedName>
</protein>
<sequence length="1024" mass="115202">MILIVLNISQGNLKHSVLEQAFSSLQCQDEELSPKSDGQQYAPIQETDHAASSQELGQLVLQKMVVGVLLAACWHPWSGCVLNDACCVVAAQKCAVCVSHKSSLGASKWQPNLLSEVPAALQSLCVLSAVQIFYSLRSLTYVLLLIILCECNPSTKISEVTQKKVSGTSSNGPPRNYRGALGVDLKTCAKGTKLRVYRGHFASQKTAMKVLQSGFTWPSLFKDAHIMCRSCDRCQRLGKLTKRNQMPMNPILIVELFDVWGIDFMGPFPMSFGNSYILVGVDYVSKWVEAIPCKQNDHRVVLKFLKENIFSRFGVPKAIISDGGAHFCNKPFEALLSKYGVKHKVATPYHPQTSGQVELANREIKNIDESEAEYGLDQGRRKEILDLNEMEELRNNAYINSKVAKQRMKKWHDQLISNKEFQEGQRVLCMTQDSISFLGSSSQALESMDIVSSHSWSHSNQKRRQSTSLSLKKPKKKGLLDVVYHSPKFLSLCEFSQLRKRIWHTSATSQYRASFGSCETHCEVEKRFRTKSPIPQGISQLRKWFWHTSATSQHSNINFAAAKRIAKLLRKWHFAAKLAFSTPSKPPVIFSDQQRRPKFVSRNGANTRANLHLLRTAKESAKGASSRFCSRAFAVKPIPPPVKPAPKPPARRYLTRSGVGHCKRARFLDCQFHRRYHLRAPKKNLRSLKRHFRAPNSAETALEEVIRRPMLPQPPIEGNLDCRLGIPFRALLRLSTFRVRPELAQSFQLLRRYHMEHLLAPRDFFYPGSHGFLPIHDNQRGQESNLIHFTIDGRHGILGARHIAEALQIPLSQPNSIILELGQILLRRWSHPFQRSCKSITSAEGELPPVMFLIDAFCVIISTHCSIGPKEGESLEALYKMSEGFFFGPHHLIMAALLYLKRRFTKEASERLHSLLFQGCYAKFGALGIPSEPQLERKRICPSASCKESSPRHIPEGITVAAPAIPRAPPAAPASSQPSTSAEPRMAIPISEYRELCRALETLTASQSSLAQRWQPSEHAKSRC</sequence>
<comment type="caution">
    <text evidence="2">The sequence shown here is derived from an EMBL/GenBank/DDBJ whole genome shotgun (WGS) entry which is preliminary data.</text>
</comment>
<organism evidence="2 3">
    <name type="scientific">Vitis vinifera</name>
    <name type="common">Grape</name>
    <dbReference type="NCBI Taxonomy" id="29760"/>
    <lineage>
        <taxon>Eukaryota</taxon>
        <taxon>Viridiplantae</taxon>
        <taxon>Streptophyta</taxon>
        <taxon>Embryophyta</taxon>
        <taxon>Tracheophyta</taxon>
        <taxon>Spermatophyta</taxon>
        <taxon>Magnoliopsida</taxon>
        <taxon>eudicotyledons</taxon>
        <taxon>Gunneridae</taxon>
        <taxon>Pentapetalae</taxon>
        <taxon>rosids</taxon>
        <taxon>Vitales</taxon>
        <taxon>Vitaceae</taxon>
        <taxon>Viteae</taxon>
        <taxon>Vitis</taxon>
    </lineage>
</organism>
<dbReference type="Proteomes" id="UP000288805">
    <property type="component" value="Unassembled WGS sequence"/>
</dbReference>
<dbReference type="PROSITE" id="PS50994">
    <property type="entry name" value="INTEGRASE"/>
    <property type="match status" value="1"/>
</dbReference>
<dbReference type="Pfam" id="PF17921">
    <property type="entry name" value="Integrase_H2C2"/>
    <property type="match status" value="1"/>
</dbReference>
<dbReference type="AlphaFoldDB" id="A0A438FX35"/>
<evidence type="ECO:0000313" key="3">
    <source>
        <dbReference type="Proteomes" id="UP000288805"/>
    </source>
</evidence>
<dbReference type="Pfam" id="PF00665">
    <property type="entry name" value="rve"/>
    <property type="match status" value="1"/>
</dbReference>
<accession>A0A438FX35</accession>
<dbReference type="GO" id="GO:0003676">
    <property type="term" value="F:nucleic acid binding"/>
    <property type="evidence" value="ECO:0007669"/>
    <property type="project" value="InterPro"/>
</dbReference>
<dbReference type="GO" id="GO:0015074">
    <property type="term" value="P:DNA integration"/>
    <property type="evidence" value="ECO:0007669"/>
    <property type="project" value="InterPro"/>
</dbReference>
<dbReference type="InterPro" id="IPR012337">
    <property type="entry name" value="RNaseH-like_sf"/>
</dbReference>
<dbReference type="InterPro" id="IPR001584">
    <property type="entry name" value="Integrase_cat-core"/>
</dbReference>
<name>A0A438FX35_VITVI</name>
<dbReference type="InterPro" id="IPR052160">
    <property type="entry name" value="Gypsy_RT_Integrase-like"/>
</dbReference>
<dbReference type="InterPro" id="IPR041588">
    <property type="entry name" value="Integrase_H2C2"/>
</dbReference>
<dbReference type="EMBL" id="QGNW01000719">
    <property type="protein sequence ID" value="RVW64527.1"/>
    <property type="molecule type" value="Genomic_DNA"/>
</dbReference>
<dbReference type="PANTHER" id="PTHR47266">
    <property type="entry name" value="ENDONUCLEASE-RELATED"/>
    <property type="match status" value="1"/>
</dbReference>
<dbReference type="SUPFAM" id="SSF53098">
    <property type="entry name" value="Ribonuclease H-like"/>
    <property type="match status" value="1"/>
</dbReference>
<dbReference type="Gene3D" id="1.10.340.70">
    <property type="match status" value="1"/>
</dbReference>
<dbReference type="InterPro" id="IPR036397">
    <property type="entry name" value="RNaseH_sf"/>
</dbReference>
<dbReference type="Gene3D" id="3.30.420.10">
    <property type="entry name" value="Ribonuclease H-like superfamily/Ribonuclease H"/>
    <property type="match status" value="1"/>
</dbReference>
<reference evidence="2 3" key="1">
    <citation type="journal article" date="2018" name="PLoS Genet.">
        <title>Population sequencing reveals clonal diversity and ancestral inbreeding in the grapevine cultivar Chardonnay.</title>
        <authorList>
            <person name="Roach M.J."/>
            <person name="Johnson D.L."/>
            <person name="Bohlmann J."/>
            <person name="van Vuuren H.J."/>
            <person name="Jones S.J."/>
            <person name="Pretorius I.S."/>
            <person name="Schmidt S.A."/>
            <person name="Borneman A.R."/>
        </authorList>
    </citation>
    <scope>NUCLEOTIDE SEQUENCE [LARGE SCALE GENOMIC DNA]</scope>
    <source>
        <strain evidence="3">cv. Chardonnay</strain>
        <tissue evidence="2">Leaf</tissue>
    </source>
</reference>
<evidence type="ECO:0000313" key="2">
    <source>
        <dbReference type="EMBL" id="RVW64527.1"/>
    </source>
</evidence>
<proteinExistence type="predicted"/>
<evidence type="ECO:0000259" key="1">
    <source>
        <dbReference type="PROSITE" id="PS50994"/>
    </source>
</evidence>
<feature type="domain" description="Integrase catalytic" evidence="1">
    <location>
        <begin position="246"/>
        <end position="415"/>
    </location>
</feature>